<comment type="pathway">
    <text evidence="3">Protein modification; protein ubiquitination.</text>
</comment>
<evidence type="ECO:0000256" key="11">
    <source>
        <dbReference type="ARBA" id="ARBA00022989"/>
    </source>
</evidence>
<proteinExistence type="inferred from homology"/>
<feature type="domain" description="RING-type" evidence="17">
    <location>
        <begin position="157"/>
        <end position="199"/>
    </location>
</feature>
<keyword evidence="8 14" id="KW-0863">Zinc-finger</keyword>
<evidence type="ECO:0000256" key="5">
    <source>
        <dbReference type="ARBA" id="ARBA00022679"/>
    </source>
</evidence>
<accession>A0ABC8WUM1</accession>
<evidence type="ECO:0000256" key="6">
    <source>
        <dbReference type="ARBA" id="ARBA00022692"/>
    </source>
</evidence>
<dbReference type="PANTHER" id="PTHR14155">
    <property type="entry name" value="RING FINGER DOMAIN-CONTAINING"/>
    <property type="match status" value="1"/>
</dbReference>
<comment type="catalytic activity">
    <reaction evidence="1">
        <text>S-ubiquitinyl-[E2 ubiquitin-conjugating enzyme]-L-cysteine + [acceptor protein]-L-lysine = [E2 ubiquitin-conjugating enzyme]-L-cysteine + N(6)-ubiquitinyl-[acceptor protein]-L-lysine.</text>
        <dbReference type="EC" id="2.3.2.27"/>
    </reaction>
</comment>
<dbReference type="SMART" id="SM00184">
    <property type="entry name" value="RING"/>
    <property type="match status" value="1"/>
</dbReference>
<evidence type="ECO:0000313" key="19">
    <source>
        <dbReference type="Proteomes" id="UP001497457"/>
    </source>
</evidence>
<dbReference type="EC" id="2.3.2.27" evidence="4"/>
<feature type="region of interest" description="Disordered" evidence="15">
    <location>
        <begin position="95"/>
        <end position="123"/>
    </location>
</feature>
<name>A0ABC8WUM1_9POAL</name>
<gene>
    <name evidence="18" type="ORF">URODEC1_LOCUS17681</name>
</gene>
<sequence>MDTAVATTVGARRLLLPNPNASHDDPRARRAGAGRAPTRQPPAPAPAREPFPMLLPVFILFVLLLCFLSIFLLRDLLHFFSLWLRRRRRLRAAAGAEDAESVSGADATPDAHAHAPSPPKPAGLDPAVLATFPTVRWVEAAQPPPPPPSAPAAHAECAVCLSEFAAGDAVRLLTVCRHAFHRPCIDSWLAAHTTCPVCRSQLDAPPPSPPPIVVDGQRASTASDPARGGVRSRPDR</sequence>
<evidence type="ECO:0000256" key="3">
    <source>
        <dbReference type="ARBA" id="ARBA00004906"/>
    </source>
</evidence>
<evidence type="ECO:0000256" key="9">
    <source>
        <dbReference type="ARBA" id="ARBA00022786"/>
    </source>
</evidence>
<evidence type="ECO:0000256" key="7">
    <source>
        <dbReference type="ARBA" id="ARBA00022723"/>
    </source>
</evidence>
<dbReference type="InterPro" id="IPR013083">
    <property type="entry name" value="Znf_RING/FYVE/PHD"/>
</dbReference>
<keyword evidence="7" id="KW-0479">Metal-binding</keyword>
<comment type="subcellular location">
    <subcellularLocation>
        <location evidence="2">Membrane</location>
        <topology evidence="2">Single-pass membrane protein</topology>
    </subcellularLocation>
</comment>
<keyword evidence="12 16" id="KW-0472">Membrane</keyword>
<keyword evidence="5" id="KW-0808">Transferase</keyword>
<feature type="region of interest" description="Disordered" evidence="15">
    <location>
        <begin position="16"/>
        <end position="45"/>
    </location>
</feature>
<dbReference type="GO" id="GO:0061630">
    <property type="term" value="F:ubiquitin protein ligase activity"/>
    <property type="evidence" value="ECO:0007669"/>
    <property type="project" value="UniProtKB-EC"/>
</dbReference>
<dbReference type="Pfam" id="PF13639">
    <property type="entry name" value="zf-RING_2"/>
    <property type="match status" value="1"/>
</dbReference>
<evidence type="ECO:0000256" key="15">
    <source>
        <dbReference type="SAM" id="MobiDB-lite"/>
    </source>
</evidence>
<evidence type="ECO:0000259" key="17">
    <source>
        <dbReference type="PROSITE" id="PS50089"/>
    </source>
</evidence>
<dbReference type="GO" id="GO:0016020">
    <property type="term" value="C:membrane"/>
    <property type="evidence" value="ECO:0007669"/>
    <property type="project" value="UniProtKB-SubCell"/>
</dbReference>
<comment type="similarity">
    <text evidence="13">Belongs to the RING-type zinc finger family. ATL subfamily.</text>
</comment>
<dbReference type="PROSITE" id="PS50089">
    <property type="entry name" value="ZF_RING_2"/>
    <property type="match status" value="1"/>
</dbReference>
<dbReference type="Gene3D" id="3.30.40.10">
    <property type="entry name" value="Zinc/RING finger domain, C3HC4 (zinc finger)"/>
    <property type="match status" value="1"/>
</dbReference>
<dbReference type="Proteomes" id="UP001497457">
    <property type="component" value="Chromosome 13rd"/>
</dbReference>
<dbReference type="AlphaFoldDB" id="A0ABC8WUM1"/>
<evidence type="ECO:0000256" key="12">
    <source>
        <dbReference type="ARBA" id="ARBA00023136"/>
    </source>
</evidence>
<feature type="region of interest" description="Disordered" evidence="15">
    <location>
        <begin position="203"/>
        <end position="236"/>
    </location>
</feature>
<keyword evidence="11 16" id="KW-1133">Transmembrane helix</keyword>
<evidence type="ECO:0000256" key="14">
    <source>
        <dbReference type="PROSITE-ProRule" id="PRU00175"/>
    </source>
</evidence>
<dbReference type="GO" id="GO:0008270">
    <property type="term" value="F:zinc ion binding"/>
    <property type="evidence" value="ECO:0007669"/>
    <property type="project" value="UniProtKB-KW"/>
</dbReference>
<evidence type="ECO:0000256" key="13">
    <source>
        <dbReference type="ARBA" id="ARBA00024209"/>
    </source>
</evidence>
<evidence type="ECO:0000313" key="18">
    <source>
        <dbReference type="EMBL" id="CAL4915724.1"/>
    </source>
</evidence>
<evidence type="ECO:0000256" key="4">
    <source>
        <dbReference type="ARBA" id="ARBA00012483"/>
    </source>
</evidence>
<dbReference type="EMBL" id="OZ075123">
    <property type="protein sequence ID" value="CAL4915724.1"/>
    <property type="molecule type" value="Genomic_DNA"/>
</dbReference>
<evidence type="ECO:0000256" key="8">
    <source>
        <dbReference type="ARBA" id="ARBA00022771"/>
    </source>
</evidence>
<feature type="transmembrane region" description="Helical" evidence="16">
    <location>
        <begin position="53"/>
        <end position="77"/>
    </location>
</feature>
<organism evidence="18 19">
    <name type="scientific">Urochloa decumbens</name>
    <dbReference type="NCBI Taxonomy" id="240449"/>
    <lineage>
        <taxon>Eukaryota</taxon>
        <taxon>Viridiplantae</taxon>
        <taxon>Streptophyta</taxon>
        <taxon>Embryophyta</taxon>
        <taxon>Tracheophyta</taxon>
        <taxon>Spermatophyta</taxon>
        <taxon>Magnoliopsida</taxon>
        <taxon>Liliopsida</taxon>
        <taxon>Poales</taxon>
        <taxon>Poaceae</taxon>
        <taxon>PACMAD clade</taxon>
        <taxon>Panicoideae</taxon>
        <taxon>Panicodae</taxon>
        <taxon>Paniceae</taxon>
        <taxon>Melinidinae</taxon>
        <taxon>Urochloa</taxon>
    </lineage>
</organism>
<reference evidence="19" key="1">
    <citation type="submission" date="2024-06" db="EMBL/GenBank/DDBJ databases">
        <authorList>
            <person name="Ryan C."/>
        </authorList>
    </citation>
    <scope>NUCLEOTIDE SEQUENCE [LARGE SCALE GENOMIC DNA]</scope>
</reference>
<protein>
    <recommendedName>
        <fullName evidence="4">RING-type E3 ubiquitin transferase</fullName>
        <ecNumber evidence="4">2.3.2.27</ecNumber>
    </recommendedName>
</protein>
<keyword evidence="19" id="KW-1185">Reference proteome</keyword>
<evidence type="ECO:0000256" key="1">
    <source>
        <dbReference type="ARBA" id="ARBA00000900"/>
    </source>
</evidence>
<dbReference type="SUPFAM" id="SSF57850">
    <property type="entry name" value="RING/U-box"/>
    <property type="match status" value="1"/>
</dbReference>
<evidence type="ECO:0000256" key="10">
    <source>
        <dbReference type="ARBA" id="ARBA00022833"/>
    </source>
</evidence>
<evidence type="ECO:0000256" key="2">
    <source>
        <dbReference type="ARBA" id="ARBA00004167"/>
    </source>
</evidence>
<dbReference type="FunFam" id="3.30.40.10:FF:000187">
    <property type="entry name" value="E3 ubiquitin-protein ligase ATL6"/>
    <property type="match status" value="1"/>
</dbReference>
<dbReference type="CDD" id="cd16461">
    <property type="entry name" value="RING-H2_EL5-like"/>
    <property type="match status" value="1"/>
</dbReference>
<dbReference type="InterPro" id="IPR001841">
    <property type="entry name" value="Znf_RING"/>
</dbReference>
<keyword evidence="10" id="KW-0862">Zinc</keyword>
<dbReference type="InterPro" id="IPR053238">
    <property type="entry name" value="RING-H2_zinc_finger"/>
</dbReference>
<dbReference type="PANTHER" id="PTHR14155:SF620">
    <property type="entry name" value="OS10G0574400 PROTEIN"/>
    <property type="match status" value="1"/>
</dbReference>
<keyword evidence="9" id="KW-0833">Ubl conjugation pathway</keyword>
<keyword evidence="6 16" id="KW-0812">Transmembrane</keyword>
<reference evidence="18 19" key="2">
    <citation type="submission" date="2024-10" db="EMBL/GenBank/DDBJ databases">
        <authorList>
            <person name="Ryan C."/>
        </authorList>
    </citation>
    <scope>NUCLEOTIDE SEQUENCE [LARGE SCALE GENOMIC DNA]</scope>
</reference>
<evidence type="ECO:0000256" key="16">
    <source>
        <dbReference type="SAM" id="Phobius"/>
    </source>
</evidence>